<gene>
    <name evidence="1" type="ORF">BDR25DRAFT_393665</name>
</gene>
<dbReference type="EMBL" id="MU003506">
    <property type="protein sequence ID" value="KAF2471108.1"/>
    <property type="molecule type" value="Genomic_DNA"/>
</dbReference>
<dbReference type="Proteomes" id="UP000799755">
    <property type="component" value="Unassembled WGS sequence"/>
</dbReference>
<reference evidence="1" key="1">
    <citation type="journal article" date="2020" name="Stud. Mycol.">
        <title>101 Dothideomycetes genomes: a test case for predicting lifestyles and emergence of pathogens.</title>
        <authorList>
            <person name="Haridas S."/>
            <person name="Albert R."/>
            <person name="Binder M."/>
            <person name="Bloem J."/>
            <person name="Labutti K."/>
            <person name="Salamov A."/>
            <person name="Andreopoulos B."/>
            <person name="Baker S."/>
            <person name="Barry K."/>
            <person name="Bills G."/>
            <person name="Bluhm B."/>
            <person name="Cannon C."/>
            <person name="Castanera R."/>
            <person name="Culley D."/>
            <person name="Daum C."/>
            <person name="Ezra D."/>
            <person name="Gonzalez J."/>
            <person name="Henrissat B."/>
            <person name="Kuo A."/>
            <person name="Liang C."/>
            <person name="Lipzen A."/>
            <person name="Lutzoni F."/>
            <person name="Magnuson J."/>
            <person name="Mondo S."/>
            <person name="Nolan M."/>
            <person name="Ohm R."/>
            <person name="Pangilinan J."/>
            <person name="Park H.-J."/>
            <person name="Ramirez L."/>
            <person name="Alfaro M."/>
            <person name="Sun H."/>
            <person name="Tritt A."/>
            <person name="Yoshinaga Y."/>
            <person name="Zwiers L.-H."/>
            <person name="Turgeon B."/>
            <person name="Goodwin S."/>
            <person name="Spatafora J."/>
            <person name="Crous P."/>
            <person name="Grigoriev I."/>
        </authorList>
    </citation>
    <scope>NUCLEOTIDE SEQUENCE</scope>
    <source>
        <strain evidence="1">ATCC 200398</strain>
    </source>
</reference>
<accession>A0ACB6QVR4</accession>
<organism evidence="1 2">
    <name type="scientific">Lindgomyces ingoldianus</name>
    <dbReference type="NCBI Taxonomy" id="673940"/>
    <lineage>
        <taxon>Eukaryota</taxon>
        <taxon>Fungi</taxon>
        <taxon>Dikarya</taxon>
        <taxon>Ascomycota</taxon>
        <taxon>Pezizomycotina</taxon>
        <taxon>Dothideomycetes</taxon>
        <taxon>Pleosporomycetidae</taxon>
        <taxon>Pleosporales</taxon>
        <taxon>Lindgomycetaceae</taxon>
        <taxon>Lindgomyces</taxon>
    </lineage>
</organism>
<comment type="caution">
    <text evidence="1">The sequence shown here is derived from an EMBL/GenBank/DDBJ whole genome shotgun (WGS) entry which is preliminary data.</text>
</comment>
<proteinExistence type="predicted"/>
<sequence length="256" mass="28620">MLHRFCLASALYLKSCHDGSGSRRGGRENTQSTVVVASSGRLSFNQKSNESKSESDIRPQCPSQTRANPPHPHPKLQLRDIYSDAPKGKLSPSSSVIRPTMRQTFTLMHPPEAAAALLRIIDLERRRRLVVRRGSLPAMNEPFPSRRRQCYKSIKTTLNFITTPWEAPGAHPKAQRIRNSRNTPCLHPHPTPSTQIEAHMPTSFWPGLACPQARAERIGRPRGHPTILKQIRVDASSFGLEGVQVGQGMVMVWRCT</sequence>
<keyword evidence="2" id="KW-1185">Reference proteome</keyword>
<evidence type="ECO:0000313" key="1">
    <source>
        <dbReference type="EMBL" id="KAF2471108.1"/>
    </source>
</evidence>
<evidence type="ECO:0000313" key="2">
    <source>
        <dbReference type="Proteomes" id="UP000799755"/>
    </source>
</evidence>
<name>A0ACB6QVR4_9PLEO</name>
<protein>
    <submittedName>
        <fullName evidence="1">Uncharacterized protein</fullName>
    </submittedName>
</protein>